<evidence type="ECO:0000313" key="1">
    <source>
        <dbReference type="EMBL" id="KAH6645147.1"/>
    </source>
</evidence>
<dbReference type="AlphaFoldDB" id="A0A9P8RFY4"/>
<dbReference type="InterPro" id="IPR016181">
    <property type="entry name" value="Acyl_CoA_acyltransferase"/>
</dbReference>
<dbReference type="GeneID" id="70129941"/>
<name>A0A9P8RFY4_9PEZI</name>
<comment type="caution">
    <text evidence="1">The sequence shown here is derived from an EMBL/GenBank/DDBJ whole genome shotgun (WGS) entry which is preliminary data.</text>
</comment>
<evidence type="ECO:0000313" key="2">
    <source>
        <dbReference type="Proteomes" id="UP000758603"/>
    </source>
</evidence>
<evidence type="ECO:0008006" key="3">
    <source>
        <dbReference type="Google" id="ProtNLM"/>
    </source>
</evidence>
<keyword evidence="2" id="KW-1185">Reference proteome</keyword>
<protein>
    <recommendedName>
        <fullName evidence="3">N-acetyltransferase domain-containing protein</fullName>
    </recommendedName>
</protein>
<dbReference type="EMBL" id="JAGPXC010000012">
    <property type="protein sequence ID" value="KAH6645147.1"/>
    <property type="molecule type" value="Genomic_DNA"/>
</dbReference>
<proteinExistence type="predicted"/>
<gene>
    <name evidence="1" type="ORF">BKA67DRAFT_542124</name>
</gene>
<dbReference type="Proteomes" id="UP000758603">
    <property type="component" value="Unassembled WGS sequence"/>
</dbReference>
<reference evidence="1" key="1">
    <citation type="journal article" date="2021" name="Nat. Commun.">
        <title>Genetic determinants of endophytism in the Arabidopsis root mycobiome.</title>
        <authorList>
            <person name="Mesny F."/>
            <person name="Miyauchi S."/>
            <person name="Thiergart T."/>
            <person name="Pickel B."/>
            <person name="Atanasova L."/>
            <person name="Karlsson M."/>
            <person name="Huettel B."/>
            <person name="Barry K.W."/>
            <person name="Haridas S."/>
            <person name="Chen C."/>
            <person name="Bauer D."/>
            <person name="Andreopoulos W."/>
            <person name="Pangilinan J."/>
            <person name="LaButti K."/>
            <person name="Riley R."/>
            <person name="Lipzen A."/>
            <person name="Clum A."/>
            <person name="Drula E."/>
            <person name="Henrissat B."/>
            <person name="Kohler A."/>
            <person name="Grigoriev I.V."/>
            <person name="Martin F.M."/>
            <person name="Hacquard S."/>
        </authorList>
    </citation>
    <scope>NUCLEOTIDE SEQUENCE</scope>
    <source>
        <strain evidence="1">MPI-SDFR-AT-0073</strain>
    </source>
</reference>
<organism evidence="1 2">
    <name type="scientific">Truncatella angustata</name>
    <dbReference type="NCBI Taxonomy" id="152316"/>
    <lineage>
        <taxon>Eukaryota</taxon>
        <taxon>Fungi</taxon>
        <taxon>Dikarya</taxon>
        <taxon>Ascomycota</taxon>
        <taxon>Pezizomycotina</taxon>
        <taxon>Sordariomycetes</taxon>
        <taxon>Xylariomycetidae</taxon>
        <taxon>Amphisphaeriales</taxon>
        <taxon>Sporocadaceae</taxon>
        <taxon>Truncatella</taxon>
    </lineage>
</organism>
<dbReference type="Gene3D" id="3.40.630.30">
    <property type="match status" value="1"/>
</dbReference>
<dbReference type="SUPFAM" id="SSF55729">
    <property type="entry name" value="Acyl-CoA N-acyltransferases (Nat)"/>
    <property type="match status" value="1"/>
</dbReference>
<sequence length="245" mass="27546">MAEWETKTRLTLLPDEPLPAAYPKPTLSETEQIEVYRLDEFRAAIVVRKDKETQATSRIRGLWLSAQDDLLAREVLSFIRRQHTSAGKKTVLNVNGSQSAVLSQFEEQGFPFTAQVMTKRIDGVRTDARLPDEITYKSMDEDELQGFLAHVEHSLAQQEMANEDGGLAWEAAKERAHGIMTQLLPDRGSTAGHTFVSILEGGDSPVKVGCLWTYMNTEKQRSFCYDVEIEESMRGRGLGRKAVAR</sequence>
<accession>A0A9P8RFY4</accession>
<dbReference type="RefSeq" id="XP_045951661.1">
    <property type="nucleotide sequence ID" value="XM_046101049.1"/>
</dbReference>